<organism evidence="2 3">
    <name type="scientific">Petrolisthes manimaculis</name>
    <dbReference type="NCBI Taxonomy" id="1843537"/>
    <lineage>
        <taxon>Eukaryota</taxon>
        <taxon>Metazoa</taxon>
        <taxon>Ecdysozoa</taxon>
        <taxon>Arthropoda</taxon>
        <taxon>Crustacea</taxon>
        <taxon>Multicrustacea</taxon>
        <taxon>Malacostraca</taxon>
        <taxon>Eumalacostraca</taxon>
        <taxon>Eucarida</taxon>
        <taxon>Decapoda</taxon>
        <taxon>Pleocyemata</taxon>
        <taxon>Anomura</taxon>
        <taxon>Galatheoidea</taxon>
        <taxon>Porcellanidae</taxon>
        <taxon>Petrolisthes</taxon>
    </lineage>
</organism>
<comment type="caution">
    <text evidence="2">The sequence shown here is derived from an EMBL/GenBank/DDBJ whole genome shotgun (WGS) entry which is preliminary data.</text>
</comment>
<evidence type="ECO:0000313" key="3">
    <source>
        <dbReference type="Proteomes" id="UP001292094"/>
    </source>
</evidence>
<dbReference type="Proteomes" id="UP001292094">
    <property type="component" value="Unassembled WGS sequence"/>
</dbReference>
<feature type="compositionally biased region" description="Low complexity" evidence="1">
    <location>
        <begin position="55"/>
        <end position="65"/>
    </location>
</feature>
<dbReference type="EMBL" id="JAWZYT010004220">
    <property type="protein sequence ID" value="KAK4294698.1"/>
    <property type="molecule type" value="Genomic_DNA"/>
</dbReference>
<evidence type="ECO:0000313" key="2">
    <source>
        <dbReference type="EMBL" id="KAK4294698.1"/>
    </source>
</evidence>
<feature type="region of interest" description="Disordered" evidence="1">
    <location>
        <begin position="1"/>
        <end position="71"/>
    </location>
</feature>
<dbReference type="AlphaFoldDB" id="A0AAE1NS51"/>
<name>A0AAE1NS51_9EUCA</name>
<feature type="compositionally biased region" description="Basic and acidic residues" evidence="1">
    <location>
        <begin position="28"/>
        <end position="45"/>
    </location>
</feature>
<sequence length="71" mass="8181">MEVQGKEMEENKGSTNRKTRRIVKRMKDKRDGVDVDEDKMGEGVRRNPHPSKNYTSLSSHLPLLHHTPKIG</sequence>
<evidence type="ECO:0000256" key="1">
    <source>
        <dbReference type="SAM" id="MobiDB-lite"/>
    </source>
</evidence>
<accession>A0AAE1NS51</accession>
<proteinExistence type="predicted"/>
<reference evidence="2" key="1">
    <citation type="submission" date="2023-11" db="EMBL/GenBank/DDBJ databases">
        <title>Genome assemblies of two species of porcelain crab, Petrolisthes cinctipes and Petrolisthes manimaculis (Anomura: Porcellanidae).</title>
        <authorList>
            <person name="Angst P."/>
        </authorList>
    </citation>
    <scope>NUCLEOTIDE SEQUENCE</scope>
    <source>
        <strain evidence="2">PB745_02</strain>
        <tissue evidence="2">Gill</tissue>
    </source>
</reference>
<feature type="compositionally biased region" description="Basic and acidic residues" evidence="1">
    <location>
        <begin position="1"/>
        <end position="12"/>
    </location>
</feature>
<protein>
    <submittedName>
        <fullName evidence="2">Uncharacterized protein</fullName>
    </submittedName>
</protein>
<gene>
    <name evidence="2" type="ORF">Pmani_032692</name>
</gene>
<keyword evidence="3" id="KW-1185">Reference proteome</keyword>
<feature type="compositionally biased region" description="Basic residues" evidence="1">
    <location>
        <begin position="15"/>
        <end position="27"/>
    </location>
</feature>